<sequence>MCFAGLSLLIIASLGLLIVEISIILFWGLIILGSIGFALELGPSISFALANHQAYSSIASGILGFCYMSFSPIIAFIVLSISGINTHIFGGFFAILGVVLFAMLKFRKM</sequence>
<name>A0A379C909_9PAST</name>
<reference evidence="2 3" key="1">
    <citation type="submission" date="2018-06" db="EMBL/GenBank/DDBJ databases">
        <authorList>
            <consortium name="Pathogen Informatics"/>
            <person name="Doyle S."/>
        </authorList>
    </citation>
    <scope>NUCLEOTIDE SEQUENCE [LARGE SCALE GENOMIC DNA]</scope>
    <source>
        <strain evidence="2 3">NCTC12872</strain>
    </source>
</reference>
<keyword evidence="3" id="KW-1185">Reference proteome</keyword>
<feature type="transmembrane region" description="Helical" evidence="1">
    <location>
        <begin position="27"/>
        <end position="50"/>
    </location>
</feature>
<feature type="transmembrane region" description="Helical" evidence="1">
    <location>
        <begin position="88"/>
        <end position="106"/>
    </location>
</feature>
<keyword evidence="1" id="KW-0472">Membrane</keyword>
<evidence type="ECO:0000313" key="3">
    <source>
        <dbReference type="Proteomes" id="UP000255417"/>
    </source>
</evidence>
<organism evidence="2 3">
    <name type="scientific">Phocoenobacter uteri</name>
    <dbReference type="NCBI Taxonomy" id="146806"/>
    <lineage>
        <taxon>Bacteria</taxon>
        <taxon>Pseudomonadati</taxon>
        <taxon>Pseudomonadota</taxon>
        <taxon>Gammaproteobacteria</taxon>
        <taxon>Pasteurellales</taxon>
        <taxon>Pasteurellaceae</taxon>
        <taxon>Phocoenobacter</taxon>
    </lineage>
</organism>
<dbReference type="RefSeq" id="WP_115315165.1">
    <property type="nucleotide sequence ID" value="NZ_LWIF01000001.1"/>
</dbReference>
<evidence type="ECO:0000256" key="1">
    <source>
        <dbReference type="SAM" id="Phobius"/>
    </source>
</evidence>
<feature type="transmembrane region" description="Helical" evidence="1">
    <location>
        <begin position="62"/>
        <end position="82"/>
    </location>
</feature>
<proteinExistence type="predicted"/>
<keyword evidence="1" id="KW-1133">Transmembrane helix</keyword>
<keyword evidence="1" id="KW-0812">Transmembrane</keyword>
<evidence type="ECO:0000313" key="2">
    <source>
        <dbReference type="EMBL" id="SUB58649.1"/>
    </source>
</evidence>
<gene>
    <name evidence="2" type="ORF">NCTC12872_00613</name>
</gene>
<dbReference type="EMBL" id="UGTA01000001">
    <property type="protein sequence ID" value="SUB58649.1"/>
    <property type="molecule type" value="Genomic_DNA"/>
</dbReference>
<accession>A0A379C909</accession>
<dbReference type="Proteomes" id="UP000255417">
    <property type="component" value="Unassembled WGS sequence"/>
</dbReference>
<dbReference type="AlphaFoldDB" id="A0A379C909"/>
<protein>
    <submittedName>
        <fullName evidence="2">Uncharacterized protein</fullName>
    </submittedName>
</protein>